<keyword evidence="3" id="KW-0812">Transmembrane</keyword>
<keyword evidence="1" id="KW-0560">Oxidoreductase</keyword>
<protein>
    <recommendedName>
        <fullName evidence="4">TauD/TfdA-like domain-containing protein</fullName>
    </recommendedName>
</protein>
<evidence type="ECO:0000256" key="1">
    <source>
        <dbReference type="ARBA" id="ARBA00023002"/>
    </source>
</evidence>
<dbReference type="EMBL" id="JAULSY010000106">
    <property type="protein sequence ID" value="KAK0665622.1"/>
    <property type="molecule type" value="Genomic_DNA"/>
</dbReference>
<dbReference type="PROSITE" id="PS50088">
    <property type="entry name" value="ANK_REPEAT"/>
    <property type="match status" value="1"/>
</dbReference>
<evidence type="ECO:0000313" key="5">
    <source>
        <dbReference type="EMBL" id="KAK0665622.1"/>
    </source>
</evidence>
<dbReference type="Pfam" id="PF02668">
    <property type="entry name" value="TauD"/>
    <property type="match status" value="1"/>
</dbReference>
<dbReference type="SUPFAM" id="SSF48403">
    <property type="entry name" value="Ankyrin repeat"/>
    <property type="match status" value="1"/>
</dbReference>
<organism evidence="5 6">
    <name type="scientific">Cercophora samala</name>
    <dbReference type="NCBI Taxonomy" id="330535"/>
    <lineage>
        <taxon>Eukaryota</taxon>
        <taxon>Fungi</taxon>
        <taxon>Dikarya</taxon>
        <taxon>Ascomycota</taxon>
        <taxon>Pezizomycotina</taxon>
        <taxon>Sordariomycetes</taxon>
        <taxon>Sordariomycetidae</taxon>
        <taxon>Sordariales</taxon>
        <taxon>Lasiosphaeriaceae</taxon>
        <taxon>Cercophora</taxon>
    </lineage>
</organism>
<dbReference type="GO" id="GO:0016491">
    <property type="term" value="F:oxidoreductase activity"/>
    <property type="evidence" value="ECO:0007669"/>
    <property type="project" value="UniProtKB-KW"/>
</dbReference>
<dbReference type="Gene3D" id="1.25.40.20">
    <property type="entry name" value="Ankyrin repeat-containing domain"/>
    <property type="match status" value="2"/>
</dbReference>
<dbReference type="SMART" id="SM00248">
    <property type="entry name" value="ANK"/>
    <property type="match status" value="5"/>
</dbReference>
<dbReference type="InterPro" id="IPR002110">
    <property type="entry name" value="Ankyrin_rpt"/>
</dbReference>
<name>A0AA39Z7F5_9PEZI</name>
<reference evidence="5" key="1">
    <citation type="submission" date="2023-06" db="EMBL/GenBank/DDBJ databases">
        <title>Genome-scale phylogeny and comparative genomics of the fungal order Sordariales.</title>
        <authorList>
            <consortium name="Lawrence Berkeley National Laboratory"/>
            <person name="Hensen N."/>
            <person name="Bonometti L."/>
            <person name="Westerberg I."/>
            <person name="Brannstrom I.O."/>
            <person name="Guillou S."/>
            <person name="Cros-Aarteil S."/>
            <person name="Calhoun S."/>
            <person name="Haridas S."/>
            <person name="Kuo A."/>
            <person name="Mondo S."/>
            <person name="Pangilinan J."/>
            <person name="Riley R."/>
            <person name="Labutti K."/>
            <person name="Andreopoulos B."/>
            <person name="Lipzen A."/>
            <person name="Chen C."/>
            <person name="Yanf M."/>
            <person name="Daum C."/>
            <person name="Ng V."/>
            <person name="Clum A."/>
            <person name="Steindorff A."/>
            <person name="Ohm R."/>
            <person name="Martin F."/>
            <person name="Silar P."/>
            <person name="Natvig D."/>
            <person name="Lalanne C."/>
            <person name="Gautier V."/>
            <person name="Ament-Velasquez S.L."/>
            <person name="Kruys A."/>
            <person name="Hutchinson M.I."/>
            <person name="Powell A.J."/>
            <person name="Barry K."/>
            <person name="Miller A.N."/>
            <person name="Grigoriev I.V."/>
            <person name="Debuchy R."/>
            <person name="Gladieux P."/>
            <person name="Thoren M.H."/>
            <person name="Johannesson H."/>
        </authorList>
    </citation>
    <scope>NUCLEOTIDE SEQUENCE</scope>
    <source>
        <strain evidence="5">CBS 307.81</strain>
    </source>
</reference>
<feature type="transmembrane region" description="Helical" evidence="3">
    <location>
        <begin position="300"/>
        <end position="320"/>
    </location>
</feature>
<dbReference type="Pfam" id="PF12796">
    <property type="entry name" value="Ank_2"/>
    <property type="match status" value="1"/>
</dbReference>
<keyword evidence="3" id="KW-0472">Membrane</keyword>
<evidence type="ECO:0000256" key="2">
    <source>
        <dbReference type="PROSITE-ProRule" id="PRU00023"/>
    </source>
</evidence>
<proteinExistence type="predicted"/>
<sequence length="1351" mass="153227">MTEIQAEALDAVFFAAQKHKVEIKLQKGDMMIFNNFAMLHARSSFSDEGDQRRHMLRLWLRNEELMWKTPRGLERLSWECYGDHEWRAKRVWDIERSPPELRVKLLSLFGERVTEQFMIGSMGWADNVILAMAPLGIVTILVAAIRVGGPLWMKRIIGRSREPLASAEMELMSSTSPDVSELWNGQGLVRVAGTGPIRQFVILPSSSPKTTDVVWSVLKHPEIEEIPSKGFLRSFFATLSPNRHRERLVNLCDPGVCKPPLELDEVNGKPQSSFVMIEKSDAAPNISLNLHGSSKFELRVMAVFGTVLQFAVLAFCGWTAYWPHEPGSVLLKDQEPIDRYAFPCTLVGTLLLVAGLILCAHVVESRTIETEFRAADKTSGRLLWIQRAATVSDQTFGSYALYADRDPFVLRTSRRANTASRRTKTNDGQIINEGLEAFRQTETIVGVSIGLVGFVVQFIGLRGMSWSAALAQLIATLAMTAIRAWARRESDNSFHAIPLEPGFELDWVASNLGPYGNLEETLVAKDVSSNFSENESFDLSTKASCQGLFQTRATLGTLVGLPSHWPRVGAVEAIKLVSAIEKTLDLLLKDGDEFKWQHRAFNGGTIGMRAERKDQRWHATQLVSFLEVALSLWLFSVRSSHCKTPGRSNASGTKPRNGDGWLSTKESSLILLHPLSYNQSKDLYYWLPENIYASLVSAKRLSRSNTKPADGIKDSCDNENPTFVSSPANHRRVLQHHVVGVGNGLNTCDYAAGNKIWTVEPLPDVIAAEISTSLTTLYAQHIYAIFLQELSKVVPEISNDVLTWWEAKTGNQRTGILSNNTITKLVEFLQEMYLFTPEESYLTIIPALSRSKKLPKPETVLRDVLLKAHHERRCDEVIAKLLSRLKDERFVHHDRAPRYPRGELRVRTSALIWTCLNLIPHKSFLWEGNEGSLFHFEYRRMRPFRLPYSRSTMRPFEAWSYNYTRDLQHWALSYIWQGRLDPDHHIRGSPMYRIGQTKDDHRIMLEYCKHNKLHQAFRNGSQEEIDAAFQAGEDAKEQDIWGWTIVHYAAAFMTSDADPRFLAAMRVLKEAPTMITTRDLSGWTPLHHAARNPNSGRLLDHLVDNSKLEDYDTQLCFDLSTPLHCAADAGLVDHIIKLCGKIYGVHDWFERFDHMGFTPLHRSILGGHVGATKAILDAVGRQWGKKEYQLQLQQKWTYFHFTAWSGNKDILELFPVDDYWTGDLITWADTNGLTPLHMAVAGNKTDFVKALIERLAEKERLDKEELLDLEDEADDEAGIIRVGSEDEFVPLNKDEQLNREDEAGYTPLDIAKQQGFDEIRFLLQDAGAREGNPKRDMFVWDRDDPMVRLST</sequence>
<dbReference type="InterPro" id="IPR042098">
    <property type="entry name" value="TauD-like_sf"/>
</dbReference>
<dbReference type="PROSITE" id="PS50297">
    <property type="entry name" value="ANK_REP_REGION"/>
    <property type="match status" value="1"/>
</dbReference>
<dbReference type="Pfam" id="PF00023">
    <property type="entry name" value="Ank"/>
    <property type="match status" value="1"/>
</dbReference>
<evidence type="ECO:0000256" key="3">
    <source>
        <dbReference type="SAM" id="Phobius"/>
    </source>
</evidence>
<dbReference type="InterPro" id="IPR036770">
    <property type="entry name" value="Ankyrin_rpt-contain_sf"/>
</dbReference>
<dbReference type="InterPro" id="IPR003819">
    <property type="entry name" value="TauD/TfdA-like"/>
</dbReference>
<feature type="transmembrane region" description="Helical" evidence="3">
    <location>
        <begin position="128"/>
        <end position="149"/>
    </location>
</feature>
<keyword evidence="6" id="KW-1185">Reference proteome</keyword>
<feature type="transmembrane region" description="Helical" evidence="3">
    <location>
        <begin position="443"/>
        <end position="460"/>
    </location>
</feature>
<feature type="repeat" description="ANK" evidence="2">
    <location>
        <begin position="1231"/>
        <end position="1263"/>
    </location>
</feature>
<dbReference type="Gene3D" id="3.60.130.10">
    <property type="entry name" value="Clavaminate synthase-like"/>
    <property type="match status" value="1"/>
</dbReference>
<dbReference type="SUPFAM" id="SSF51197">
    <property type="entry name" value="Clavaminate synthase-like"/>
    <property type="match status" value="1"/>
</dbReference>
<feature type="transmembrane region" description="Helical" evidence="3">
    <location>
        <begin position="340"/>
        <end position="363"/>
    </location>
</feature>
<gene>
    <name evidence="5" type="ORF">QBC41DRAFT_379136</name>
</gene>
<dbReference type="Proteomes" id="UP001174997">
    <property type="component" value="Unassembled WGS sequence"/>
</dbReference>
<evidence type="ECO:0000259" key="4">
    <source>
        <dbReference type="Pfam" id="PF02668"/>
    </source>
</evidence>
<dbReference type="PANTHER" id="PTHR24121:SF23">
    <property type="entry name" value="NO MECHANORECEPTOR POTENTIAL C, ISOFORM H"/>
    <property type="match status" value="1"/>
</dbReference>
<keyword evidence="2" id="KW-0040">ANK repeat</keyword>
<evidence type="ECO:0000313" key="6">
    <source>
        <dbReference type="Proteomes" id="UP001174997"/>
    </source>
</evidence>
<keyword evidence="3" id="KW-1133">Transmembrane helix</keyword>
<dbReference type="PANTHER" id="PTHR24121">
    <property type="entry name" value="NO MECHANORECEPTOR POTENTIAL C, ISOFORM D-RELATED"/>
    <property type="match status" value="1"/>
</dbReference>
<accession>A0AA39Z7F5</accession>
<comment type="caution">
    <text evidence="5">The sequence shown here is derived from an EMBL/GenBank/DDBJ whole genome shotgun (WGS) entry which is preliminary data.</text>
</comment>
<feature type="domain" description="TauD/TfdA-like" evidence="4">
    <location>
        <begin position="2"/>
        <end position="59"/>
    </location>
</feature>